<evidence type="ECO:0000256" key="2">
    <source>
        <dbReference type="ARBA" id="ARBA00008351"/>
    </source>
</evidence>
<gene>
    <name evidence="4 5" type="primary">nifW</name>
    <name evidence="5" type="ORF">HLUCCA11_15520</name>
</gene>
<protein>
    <recommendedName>
        <fullName evidence="4">Nitrogenase-stabilizing/protective protein NifW</fullName>
    </recommendedName>
</protein>
<dbReference type="PATRIC" id="fig|1666911.3.peg.393"/>
<keyword evidence="3 4" id="KW-0535">Nitrogen fixation</keyword>
<sequence length="106" mass="12382">MNTLPKTLSQFNRLKDAEEYFEFFDLPYDPQALNINRLHILRKFSELVQAEGSTQDEAQTLRSYRQALQTAYDLFLTSSSVEQKLFKVFKDRPKNIVMLSDIAVES</sequence>
<evidence type="ECO:0000313" key="5">
    <source>
        <dbReference type="EMBL" id="KPQ34327.1"/>
    </source>
</evidence>
<dbReference type="EMBL" id="LJZR01000021">
    <property type="protein sequence ID" value="KPQ34327.1"/>
    <property type="molecule type" value="Genomic_DNA"/>
</dbReference>
<organism evidence="5 6">
    <name type="scientific">Phormidesmis priestleyi Ana</name>
    <dbReference type="NCBI Taxonomy" id="1666911"/>
    <lineage>
        <taxon>Bacteria</taxon>
        <taxon>Bacillati</taxon>
        <taxon>Cyanobacteriota</taxon>
        <taxon>Cyanophyceae</taxon>
        <taxon>Leptolyngbyales</taxon>
        <taxon>Leptolyngbyaceae</taxon>
        <taxon>Phormidesmis</taxon>
    </lineage>
</organism>
<comment type="function">
    <text evidence="1 4">May protect the nitrogenase Fe-Mo protein from oxidative damage.</text>
</comment>
<dbReference type="PIRSF" id="PIRSF005790">
    <property type="entry name" value="NifW"/>
    <property type="match status" value="1"/>
</dbReference>
<dbReference type="InterPro" id="IPR004893">
    <property type="entry name" value="NifW"/>
</dbReference>
<dbReference type="STRING" id="1666911.HLUCCA11_15520"/>
<name>A0A0P7ZI80_9CYAN</name>
<reference evidence="5 6" key="1">
    <citation type="submission" date="2015-09" db="EMBL/GenBank/DDBJ databases">
        <title>Identification and resolution of microdiversity through metagenomic sequencing of parallel consortia.</title>
        <authorList>
            <person name="Nelson W.C."/>
            <person name="Romine M.F."/>
            <person name="Lindemann S.R."/>
        </authorList>
    </citation>
    <scope>NUCLEOTIDE SEQUENCE [LARGE SCALE GENOMIC DNA]</scope>
    <source>
        <strain evidence="5">Ana</strain>
    </source>
</reference>
<dbReference type="HAMAP" id="MF_00529">
    <property type="entry name" value="NifW"/>
    <property type="match status" value="1"/>
</dbReference>
<proteinExistence type="inferred from homology"/>
<dbReference type="Pfam" id="PF03206">
    <property type="entry name" value="NifW"/>
    <property type="match status" value="1"/>
</dbReference>
<evidence type="ECO:0000313" key="6">
    <source>
        <dbReference type="Proteomes" id="UP000050465"/>
    </source>
</evidence>
<dbReference type="Proteomes" id="UP000050465">
    <property type="component" value="Unassembled WGS sequence"/>
</dbReference>
<dbReference type="NCBIfam" id="NF010702">
    <property type="entry name" value="PRK14102.1"/>
    <property type="match status" value="1"/>
</dbReference>
<comment type="subunit">
    <text evidence="4">Homotrimer; associates with NifD.</text>
</comment>
<dbReference type="AlphaFoldDB" id="A0A0P7ZI80"/>
<evidence type="ECO:0000256" key="3">
    <source>
        <dbReference type="ARBA" id="ARBA00023231"/>
    </source>
</evidence>
<accession>A0A0P7ZI80</accession>
<evidence type="ECO:0000256" key="4">
    <source>
        <dbReference type="HAMAP-Rule" id="MF_00529"/>
    </source>
</evidence>
<dbReference type="GO" id="GO:0009399">
    <property type="term" value="P:nitrogen fixation"/>
    <property type="evidence" value="ECO:0007669"/>
    <property type="project" value="UniProtKB-UniRule"/>
</dbReference>
<evidence type="ECO:0000256" key="1">
    <source>
        <dbReference type="ARBA" id="ARBA00002247"/>
    </source>
</evidence>
<comment type="caution">
    <text evidence="5">The sequence shown here is derived from an EMBL/GenBank/DDBJ whole genome shotgun (WGS) entry which is preliminary data.</text>
</comment>
<comment type="similarity">
    <text evidence="2 4">Belongs to the NifW family.</text>
</comment>